<evidence type="ECO:0000259" key="7">
    <source>
        <dbReference type="Pfam" id="PF00890"/>
    </source>
</evidence>
<evidence type="ECO:0000313" key="10">
    <source>
        <dbReference type="Proteomes" id="UP000002035"/>
    </source>
</evidence>
<sequence>MAFTVQATPLPPASRPEEIFSPAQWETLLAVADTIIPSISCTDSASSSASHVVGQSEFDALASSLRPETVEDESEATKAATRYLKESASSIPGFKESLCFTLGRHVHREGLKGIGSVLAGLNNCTVSLLLTGSRIPFQHHPYSVRRKIFSSWRTSYLPPLRAAHRALVALSKKAWVGVSPSLPVVLGFPNVPVHRMTSENYPYSFLQLPAGDQPEIIETDVVIVGSGCGAGVAAKNLAEAGHRVIVVEKSYFFPNNRYPMAGREGTFHMFSNGGAELSDDGSIGVVSGSTWGGGGTINWSAALQTQSMVREEWANGGLPFFTSSAYQTSLDRVCDYMGVSSDFIEQNHGNSVLLEGARKLGYTARAVPQNTGHQKHDCGYCTLGCAAGIKQGPAVTFLADAARAGATFIEGFKAEKVLFGKKLFKGKKVAVGVQGTWTSRDASGATHGEPTVTRKVVIKAKKVVVSCGTLESPLLLLRSGISNPQVGRNLHLHPVVIMSAVFEHETRPWEGAILTSLVSDFENLDGRGHGSKIEAVVMLPSFFLPLMPWKDGLDFKIFASNARRMAGFISLTRDRDTGRVYPDPNDGRCRIEYTPSAFDRKHILEGIIGAAKIAYVSGAKEIRTSSQAIPTFVRPEPSAMSDADLVDEGINNAAFQEWIKKLRTGVPLPVEQSMFASAHQMGTCRMGTSPKTSVVDPTGMVWGTSGLYVADASVFPSASGVNPMITNMAITDLTSRKLAELMRQGPEVGRSRL</sequence>
<dbReference type="OMA" id="RNVKGCW"/>
<name>C5G1B0_ARTOC</name>
<dbReference type="GO" id="GO:0016020">
    <property type="term" value="C:membrane"/>
    <property type="evidence" value="ECO:0007669"/>
    <property type="project" value="UniProtKB-SubCell"/>
</dbReference>
<evidence type="ECO:0000256" key="3">
    <source>
        <dbReference type="ARBA" id="ARBA00022827"/>
    </source>
</evidence>
<dbReference type="GeneID" id="9226588"/>
<dbReference type="PANTHER" id="PTHR46056:SF12">
    <property type="entry name" value="LONG-CHAIN-ALCOHOL OXIDASE"/>
    <property type="match status" value="1"/>
</dbReference>
<dbReference type="eggNOG" id="ENOG502QSD8">
    <property type="taxonomic scope" value="Eukaryota"/>
</dbReference>
<dbReference type="EMBL" id="DS995710">
    <property type="protein sequence ID" value="EEQ28573.1"/>
    <property type="molecule type" value="Genomic_DNA"/>
</dbReference>
<feature type="active site" description="Proton acceptor" evidence="5">
    <location>
        <position position="679"/>
    </location>
</feature>
<evidence type="ECO:0000256" key="1">
    <source>
        <dbReference type="ARBA" id="ARBA00010790"/>
    </source>
</evidence>
<keyword evidence="10" id="KW-1185">Reference proteome</keyword>
<proteinExistence type="inferred from homology"/>
<dbReference type="PANTHER" id="PTHR46056">
    <property type="entry name" value="LONG-CHAIN-ALCOHOL OXIDASE"/>
    <property type="match status" value="1"/>
</dbReference>
<comment type="similarity">
    <text evidence="1">Belongs to the GMC oxidoreductase family.</text>
</comment>
<feature type="domain" description="Glucose-methanol-choline oxidoreductase N-terminal" evidence="6">
    <location>
        <begin position="268"/>
        <end position="495"/>
    </location>
</feature>
<evidence type="ECO:0000259" key="6">
    <source>
        <dbReference type="Pfam" id="PF00732"/>
    </source>
</evidence>
<evidence type="ECO:0000256" key="4">
    <source>
        <dbReference type="ARBA" id="ARBA00023002"/>
    </source>
</evidence>
<dbReference type="InterPro" id="IPR036188">
    <property type="entry name" value="FAD/NAD-bd_sf"/>
</dbReference>
<dbReference type="GO" id="GO:0050660">
    <property type="term" value="F:flavin adenine dinucleotide binding"/>
    <property type="evidence" value="ECO:0007669"/>
    <property type="project" value="InterPro"/>
</dbReference>
<accession>C5G1B0</accession>
<dbReference type="Gene3D" id="3.50.50.60">
    <property type="entry name" value="FAD/NAD(P)-binding domain"/>
    <property type="match status" value="2"/>
</dbReference>
<dbReference type="VEuPathDB" id="FungiDB:MCYG_08732"/>
<dbReference type="Pfam" id="PF05199">
    <property type="entry name" value="GMC_oxred_C"/>
    <property type="match status" value="1"/>
</dbReference>
<evidence type="ECO:0000313" key="9">
    <source>
        <dbReference type="EMBL" id="EEQ28573.1"/>
    </source>
</evidence>
<feature type="domain" description="FAD-dependent oxidoreductase 2 FAD-binding" evidence="7">
    <location>
        <begin position="220"/>
        <end position="252"/>
    </location>
</feature>
<dbReference type="Pfam" id="PF00890">
    <property type="entry name" value="FAD_binding_2"/>
    <property type="match status" value="1"/>
</dbReference>
<dbReference type="InterPro" id="IPR003953">
    <property type="entry name" value="FAD-dep_OxRdtase_2_FAD-bd"/>
</dbReference>
<dbReference type="HOGENOM" id="CLU_008878_3_1_1"/>
<evidence type="ECO:0000256" key="2">
    <source>
        <dbReference type="ARBA" id="ARBA00022630"/>
    </source>
</evidence>
<dbReference type="GO" id="GO:0046577">
    <property type="term" value="F:long-chain-alcohol oxidase activity"/>
    <property type="evidence" value="ECO:0007669"/>
    <property type="project" value="UniProtKB-EC"/>
</dbReference>
<gene>
    <name evidence="9" type="ORF">MCYG_08732</name>
</gene>
<dbReference type="Proteomes" id="UP000002035">
    <property type="component" value="Unassembled WGS sequence"/>
</dbReference>
<dbReference type="OrthoDB" id="269227at2759"/>
<evidence type="ECO:0000259" key="8">
    <source>
        <dbReference type="Pfam" id="PF05199"/>
    </source>
</evidence>
<keyword evidence="2" id="KW-0285">Flavoprotein</keyword>
<dbReference type="SUPFAM" id="SSF51905">
    <property type="entry name" value="FAD/NAD(P)-binding domain"/>
    <property type="match status" value="1"/>
</dbReference>
<dbReference type="STRING" id="554155.C5G1B0"/>
<protein>
    <submittedName>
        <fullName evidence="9">Long chain fatty acid oxidase</fullName>
    </submittedName>
</protein>
<dbReference type="Pfam" id="PF00732">
    <property type="entry name" value="GMC_oxred_N"/>
    <property type="match status" value="1"/>
</dbReference>
<dbReference type="AlphaFoldDB" id="C5G1B0"/>
<feature type="domain" description="Glucose-methanol-choline oxidoreductase C-terminal" evidence="8">
    <location>
        <begin position="577"/>
        <end position="730"/>
    </location>
</feature>
<organism evidence="9 10">
    <name type="scientific">Arthroderma otae (strain ATCC MYA-4605 / CBS 113480)</name>
    <name type="common">Microsporum canis</name>
    <dbReference type="NCBI Taxonomy" id="554155"/>
    <lineage>
        <taxon>Eukaryota</taxon>
        <taxon>Fungi</taxon>
        <taxon>Dikarya</taxon>
        <taxon>Ascomycota</taxon>
        <taxon>Pezizomycotina</taxon>
        <taxon>Eurotiomycetes</taxon>
        <taxon>Eurotiomycetidae</taxon>
        <taxon>Onygenales</taxon>
        <taxon>Arthrodermataceae</taxon>
        <taxon>Microsporum</taxon>
    </lineage>
</organism>
<dbReference type="InterPro" id="IPR000172">
    <property type="entry name" value="GMC_OxRdtase_N"/>
</dbReference>
<dbReference type="RefSeq" id="XP_002842592.1">
    <property type="nucleotide sequence ID" value="XM_002842546.1"/>
</dbReference>
<keyword evidence="4" id="KW-0560">Oxidoreductase</keyword>
<evidence type="ECO:0000256" key="5">
    <source>
        <dbReference type="PIRSR" id="PIRSR028937-1"/>
    </source>
</evidence>
<dbReference type="InterPro" id="IPR007867">
    <property type="entry name" value="GMC_OxRtase_C"/>
</dbReference>
<reference evidence="10" key="1">
    <citation type="journal article" date="2012" name="MBio">
        <title>Comparative genome analysis of Trichophyton rubrum and related dermatophytes reveals candidate genes involved in infection.</title>
        <authorList>
            <person name="Martinez D.A."/>
            <person name="Oliver B.G."/>
            <person name="Graeser Y."/>
            <person name="Goldberg J.M."/>
            <person name="Li W."/>
            <person name="Martinez-Rossi N.M."/>
            <person name="Monod M."/>
            <person name="Shelest E."/>
            <person name="Barton R.C."/>
            <person name="Birch E."/>
            <person name="Brakhage A.A."/>
            <person name="Chen Z."/>
            <person name="Gurr S.J."/>
            <person name="Heiman D."/>
            <person name="Heitman J."/>
            <person name="Kosti I."/>
            <person name="Rossi A."/>
            <person name="Saif S."/>
            <person name="Samalova M."/>
            <person name="Saunders C.W."/>
            <person name="Shea T."/>
            <person name="Summerbell R.C."/>
            <person name="Xu J."/>
            <person name="Young S."/>
            <person name="Zeng Q."/>
            <person name="Birren B.W."/>
            <person name="Cuomo C.A."/>
            <person name="White T.C."/>
        </authorList>
    </citation>
    <scope>NUCLEOTIDE SEQUENCE [LARGE SCALE GENOMIC DNA]</scope>
    <source>
        <strain evidence="10">ATCC MYA-4605 / CBS 113480</strain>
    </source>
</reference>
<keyword evidence="3" id="KW-0274">FAD</keyword>